<organism evidence="1 2">
    <name type="scientific">Microcystis phage MaMV-DC</name>
    <dbReference type="NCBI Taxonomy" id="1357715"/>
    <lineage>
        <taxon>Viruses</taxon>
        <taxon>Duplodnaviria</taxon>
        <taxon>Heunggongvirae</taxon>
        <taxon>Uroviricota</taxon>
        <taxon>Caudoviricetes</taxon>
        <taxon>Fukuivirus</taxon>
        <taxon>Fukuivirus MVDC</taxon>
    </lineage>
</organism>
<protein>
    <submittedName>
        <fullName evidence="1">Uncharacterized protein</fullName>
    </submittedName>
</protein>
<reference evidence="1 2" key="1">
    <citation type="submission" date="2013-07" db="EMBL/GenBank/DDBJ databases">
        <title>Sequencing and analysis of the complete genome of Microcystis aeruginosa phage MaMV-DC.</title>
        <authorList>
            <person name="Ou T."/>
            <person name="Li S.H."/>
            <person name="Zhang Q.Y."/>
        </authorList>
    </citation>
    <scope>NUCLEOTIDE SEQUENCE [LARGE SCALE GENOMIC DNA]</scope>
</reference>
<dbReference type="Proteomes" id="UP000028567">
    <property type="component" value="Segment"/>
</dbReference>
<sequence>MRLLIYIGQSVTMRYLVGKVESQVTGTLSITDKIVTVGPARSNLRDVLTITQGNNTIYTRPDGTPTYNAPVAQTLTRPFNWAADAETAVIEYLEQGIAPEVQLIRCTALVTYIDSIIVEAVRLINNDLILETAAGDVRTSVNAILQITTGVPSRWSDSIIDLEVWLESLGSGRFYIDRIGDATTIEADTVYTSRGRQIVGRLGDITVTMPIETVESVRQGDKTWFNTRPPRGPIIPNLGLLRAATRFIRNYTINETIGAELYEAYLIDGTRIGSRAMYLQDSCIVLANGPESWWVSVRDVRLLTATMFSGLSVNTLIPLGRSTPQARTVPIQSSIGVIYREGDYKPIFFLSIREWSNIFILATYENDNYLVAKEEIGRIEYY</sequence>
<keyword evidence="2" id="KW-1185">Reference proteome</keyword>
<dbReference type="EMBL" id="KF356199">
    <property type="protein sequence ID" value="AGR48677.1"/>
    <property type="molecule type" value="Genomic_DNA"/>
</dbReference>
<dbReference type="GeneID" id="26643290"/>
<evidence type="ECO:0000313" key="2">
    <source>
        <dbReference type="Proteomes" id="UP000028567"/>
    </source>
</evidence>
<dbReference type="KEGG" id="vg:26643290"/>
<gene>
    <name evidence="1" type="ORF">MaMVDC_112</name>
</gene>
<dbReference type="RefSeq" id="YP_009217796.1">
    <property type="nucleotide sequence ID" value="NC_029002.1"/>
</dbReference>
<proteinExistence type="predicted"/>
<accession>A0A075BS66</accession>
<name>A0A075BS66_9CAUD</name>
<evidence type="ECO:0000313" key="1">
    <source>
        <dbReference type="EMBL" id="AGR48677.1"/>
    </source>
</evidence>